<proteinExistence type="predicted"/>
<dbReference type="Proteomes" id="UP000238701">
    <property type="component" value="Unassembled WGS sequence"/>
</dbReference>
<sequence>MRLKPQGLSKQAGRKWERLIKEVEASGLQLTPAHRAAQLRRLWNGGFVRRRSVGYS</sequence>
<organism evidence="1 2">
    <name type="scientific">Candidatus Sulfotelmatobacter kueseliae</name>
    <dbReference type="NCBI Taxonomy" id="2042962"/>
    <lineage>
        <taxon>Bacteria</taxon>
        <taxon>Pseudomonadati</taxon>
        <taxon>Acidobacteriota</taxon>
        <taxon>Terriglobia</taxon>
        <taxon>Terriglobales</taxon>
        <taxon>Candidatus Korobacteraceae</taxon>
        <taxon>Candidatus Sulfotelmatobacter</taxon>
    </lineage>
</organism>
<protein>
    <submittedName>
        <fullName evidence="1">Uncharacterized protein</fullName>
    </submittedName>
</protein>
<dbReference type="EMBL" id="OMOD01000025">
    <property type="protein sequence ID" value="SPF34194.1"/>
    <property type="molecule type" value="Genomic_DNA"/>
</dbReference>
<dbReference type="AlphaFoldDB" id="A0A2U3K3D3"/>
<gene>
    <name evidence="1" type="ORF">SBA1_1200002</name>
</gene>
<reference evidence="2" key="1">
    <citation type="submission" date="2018-02" db="EMBL/GenBank/DDBJ databases">
        <authorList>
            <person name="Hausmann B."/>
        </authorList>
    </citation>
    <scope>NUCLEOTIDE SEQUENCE [LARGE SCALE GENOMIC DNA]</scope>
    <source>
        <strain evidence="2">Peat soil MAG SbA1</strain>
    </source>
</reference>
<name>A0A2U3K3D3_9BACT</name>
<evidence type="ECO:0000313" key="2">
    <source>
        <dbReference type="Proteomes" id="UP000238701"/>
    </source>
</evidence>
<accession>A0A2U3K3D3</accession>
<evidence type="ECO:0000313" key="1">
    <source>
        <dbReference type="EMBL" id="SPF34194.1"/>
    </source>
</evidence>